<organism evidence="2 3">
    <name type="scientific">Leptospira stimsonii</name>
    <dbReference type="NCBI Taxonomy" id="2202203"/>
    <lineage>
        <taxon>Bacteria</taxon>
        <taxon>Pseudomonadati</taxon>
        <taxon>Spirochaetota</taxon>
        <taxon>Spirochaetia</taxon>
        <taxon>Leptospirales</taxon>
        <taxon>Leptospiraceae</taxon>
        <taxon>Leptospira</taxon>
    </lineage>
</organism>
<dbReference type="AlphaFoldDB" id="A0A8B3CVI7"/>
<dbReference type="RefSeq" id="WP_118980807.1">
    <property type="nucleotide sequence ID" value="NZ_QHCS01000001.1"/>
</dbReference>
<evidence type="ECO:0000313" key="3">
    <source>
        <dbReference type="Proteomes" id="UP000266669"/>
    </source>
</evidence>
<gene>
    <name evidence="2" type="ORF">DLM78_04515</name>
</gene>
<dbReference type="Proteomes" id="UP000266669">
    <property type="component" value="Unassembled WGS sequence"/>
</dbReference>
<reference evidence="3" key="1">
    <citation type="submission" date="2018-05" db="EMBL/GenBank/DDBJ databases">
        <title>Leptospira yasudae sp. nov. and Leptospira stimsonii sp. nov., two pathogenic species of the genus Leptospira isolated from environmental sources.</title>
        <authorList>
            <person name="Casanovas-Massana A."/>
            <person name="Hamond C."/>
            <person name="Santos L.A."/>
            <person name="Hacker K.P."/>
            <person name="Balassiano I."/>
            <person name="Medeiros M.A."/>
            <person name="Reis M.G."/>
            <person name="Ko A.I."/>
            <person name="Wunder E.A."/>
        </authorList>
    </citation>
    <scope>NUCLEOTIDE SEQUENCE [LARGE SCALE GENOMIC DNA]</scope>
    <source>
        <strain evidence="3">AMB6-RJ</strain>
    </source>
</reference>
<dbReference type="EMBL" id="QHCS01000001">
    <property type="protein sequence ID" value="RHX88224.1"/>
    <property type="molecule type" value="Genomic_DNA"/>
</dbReference>
<feature type="signal peptide" evidence="1">
    <location>
        <begin position="1"/>
        <end position="23"/>
    </location>
</feature>
<protein>
    <submittedName>
        <fullName evidence="2">Uncharacterized protein</fullName>
    </submittedName>
</protein>
<proteinExistence type="predicted"/>
<comment type="caution">
    <text evidence="2">The sequence shown here is derived from an EMBL/GenBank/DDBJ whole genome shotgun (WGS) entry which is preliminary data.</text>
</comment>
<sequence length="71" mass="7523">MKKYVLKLIFVFFLITSFIHCPGGGGGSDMTPILFLLMNGSTNSGNNHSSTTTSTTPCIEKNSFTISSGTA</sequence>
<accession>A0A8B3CVI7</accession>
<keyword evidence="1" id="KW-0732">Signal</keyword>
<evidence type="ECO:0000313" key="2">
    <source>
        <dbReference type="EMBL" id="RHX88224.1"/>
    </source>
</evidence>
<evidence type="ECO:0000256" key="1">
    <source>
        <dbReference type="SAM" id="SignalP"/>
    </source>
</evidence>
<feature type="chain" id="PRO_5032304193" evidence="1">
    <location>
        <begin position="24"/>
        <end position="71"/>
    </location>
</feature>
<name>A0A8B3CVI7_9LEPT</name>